<dbReference type="OrthoDB" id="357543at2"/>
<organism evidence="2 3">
    <name type="scientific">Clostridium cellulovorans (strain ATCC 35296 / DSM 3052 / OCM 3 / 743B)</name>
    <dbReference type="NCBI Taxonomy" id="573061"/>
    <lineage>
        <taxon>Bacteria</taxon>
        <taxon>Bacillati</taxon>
        <taxon>Bacillota</taxon>
        <taxon>Clostridia</taxon>
        <taxon>Eubacteriales</taxon>
        <taxon>Clostridiaceae</taxon>
        <taxon>Clostridium</taxon>
    </lineage>
</organism>
<dbReference type="RefSeq" id="WP_013291901.1">
    <property type="nucleotide sequence ID" value="NC_014393.1"/>
</dbReference>
<name>D9SWF9_CLOC7</name>
<dbReference type="SUPFAM" id="SSF109604">
    <property type="entry name" value="HD-domain/PDEase-like"/>
    <property type="match status" value="1"/>
</dbReference>
<evidence type="ECO:0000259" key="1">
    <source>
        <dbReference type="Pfam" id="PF01966"/>
    </source>
</evidence>
<dbReference type="AlphaFoldDB" id="D9SWF9"/>
<dbReference type="eggNOG" id="COG3481">
    <property type="taxonomic scope" value="Bacteria"/>
</dbReference>
<evidence type="ECO:0000313" key="3">
    <source>
        <dbReference type="Proteomes" id="UP000002730"/>
    </source>
</evidence>
<dbReference type="STRING" id="573061.Clocel_3565"/>
<sequence length="207" mass="24099">MLTELEIKAQAERDKNTILHILQTVQRPGMDKLIEWLQTKSDYFIAPASTKYHGNYEGQLARHSLNVFGLLHEKNKRFDLGLSEDTIAITALLHDICKTNFYSLETCWTKGDNNRWQSYDGYKINDGMPLGHGEKSVIMIQNFIRLTLEEMLMIRWHMGNSEPSELQMQMNQAMDMYKSVIALHTADLEASRFLEDTIDRTVVYRHK</sequence>
<dbReference type="GO" id="GO:0016787">
    <property type="term" value="F:hydrolase activity"/>
    <property type="evidence" value="ECO:0007669"/>
    <property type="project" value="UniProtKB-KW"/>
</dbReference>
<dbReference type="HOGENOM" id="CLU_099360_1_0_9"/>
<proteinExistence type="predicted"/>
<keyword evidence="3" id="KW-1185">Reference proteome</keyword>
<gene>
    <name evidence="2" type="ordered locus">Clocel_3565</name>
</gene>
<reference evidence="2 3" key="1">
    <citation type="submission" date="2010-08" db="EMBL/GenBank/DDBJ databases">
        <title>Complete sequence of Clostridium cellulovorans 743B.</title>
        <authorList>
            <consortium name="US DOE Joint Genome Institute"/>
            <person name="Lucas S."/>
            <person name="Copeland A."/>
            <person name="Lapidus A."/>
            <person name="Cheng J.-F."/>
            <person name="Bruce D."/>
            <person name="Goodwin L."/>
            <person name="Pitluck S."/>
            <person name="Chertkov O."/>
            <person name="Detter J.C."/>
            <person name="Han C."/>
            <person name="Tapia R."/>
            <person name="Land M."/>
            <person name="Hauser L."/>
            <person name="Chang Y.-J."/>
            <person name="Jeffries C."/>
            <person name="Kyrpides N."/>
            <person name="Ivanova N."/>
            <person name="Mikhailova N."/>
            <person name="Hemme C.L."/>
            <person name="Woyke T."/>
        </authorList>
    </citation>
    <scope>NUCLEOTIDE SEQUENCE [LARGE SCALE GENOMIC DNA]</scope>
    <source>
        <strain evidence="3">ATCC 35296 / DSM 3052 / OCM 3 / 743B</strain>
    </source>
</reference>
<dbReference type="Pfam" id="PF01966">
    <property type="entry name" value="HD"/>
    <property type="match status" value="1"/>
</dbReference>
<dbReference type="InterPro" id="IPR006674">
    <property type="entry name" value="HD_domain"/>
</dbReference>
<dbReference type="Gene3D" id="1.10.3210.10">
    <property type="entry name" value="Hypothetical protein af1432"/>
    <property type="match status" value="1"/>
</dbReference>
<protein>
    <submittedName>
        <fullName evidence="2">Metal-dependent phosphohydrolase HD sub domain</fullName>
    </submittedName>
</protein>
<dbReference type="Proteomes" id="UP000002730">
    <property type="component" value="Chromosome"/>
</dbReference>
<accession>D9SWF9</accession>
<feature type="domain" description="HD" evidence="1">
    <location>
        <begin position="61"/>
        <end position="150"/>
    </location>
</feature>
<evidence type="ECO:0000313" key="2">
    <source>
        <dbReference type="EMBL" id="ADL53241.1"/>
    </source>
</evidence>
<dbReference type="KEGG" id="ccb:Clocel_3565"/>
<dbReference type="EMBL" id="CP002160">
    <property type="protein sequence ID" value="ADL53241.1"/>
    <property type="molecule type" value="Genomic_DNA"/>
</dbReference>
<keyword evidence="2" id="KW-0378">Hydrolase</keyword>